<name>A0ABV7WCK0_9MICO</name>
<dbReference type="Pfam" id="PF04203">
    <property type="entry name" value="Sortase"/>
    <property type="match status" value="1"/>
</dbReference>
<reference evidence="5" key="1">
    <citation type="journal article" date="2019" name="Int. J. Syst. Evol. Microbiol.">
        <title>The Global Catalogue of Microorganisms (GCM) 10K type strain sequencing project: providing services to taxonomists for standard genome sequencing and annotation.</title>
        <authorList>
            <consortium name="The Broad Institute Genomics Platform"/>
            <consortium name="The Broad Institute Genome Sequencing Center for Infectious Disease"/>
            <person name="Wu L."/>
            <person name="Ma J."/>
        </authorList>
    </citation>
    <scope>NUCLEOTIDE SEQUENCE [LARGE SCALE GENOMIC DNA]</scope>
    <source>
        <strain evidence="5">NCAIM B.02333</strain>
    </source>
</reference>
<dbReference type="CDD" id="cd05829">
    <property type="entry name" value="Sortase_F"/>
    <property type="match status" value="1"/>
</dbReference>
<evidence type="ECO:0000256" key="3">
    <source>
        <dbReference type="SAM" id="Phobius"/>
    </source>
</evidence>
<feature type="transmembrane region" description="Helical" evidence="3">
    <location>
        <begin position="27"/>
        <end position="47"/>
    </location>
</feature>
<dbReference type="Proteomes" id="UP001595685">
    <property type="component" value="Unassembled WGS sequence"/>
</dbReference>
<accession>A0ABV7WCK0</accession>
<keyword evidence="5" id="KW-1185">Reference proteome</keyword>
<evidence type="ECO:0000256" key="2">
    <source>
        <dbReference type="SAM" id="MobiDB-lite"/>
    </source>
</evidence>
<dbReference type="RefSeq" id="WP_340295650.1">
    <property type="nucleotide sequence ID" value="NZ_JBBEOI010000274.1"/>
</dbReference>
<dbReference type="SUPFAM" id="SSF63817">
    <property type="entry name" value="Sortase"/>
    <property type="match status" value="1"/>
</dbReference>
<comment type="caution">
    <text evidence="4">The sequence shown here is derived from an EMBL/GenBank/DDBJ whole genome shotgun (WGS) entry which is preliminary data.</text>
</comment>
<evidence type="ECO:0000256" key="1">
    <source>
        <dbReference type="ARBA" id="ARBA00022801"/>
    </source>
</evidence>
<evidence type="ECO:0000313" key="5">
    <source>
        <dbReference type="Proteomes" id="UP001595685"/>
    </source>
</evidence>
<dbReference type="InterPro" id="IPR005754">
    <property type="entry name" value="Sortase"/>
</dbReference>
<keyword evidence="3" id="KW-0472">Membrane</keyword>
<gene>
    <name evidence="4" type="ORF">ACFOLH_04290</name>
</gene>
<sequence>MSTADDRRPRRPSSGVRRRSARVRRRWTALLVAVAVAAVLAPAGWLLTRPAPQAGLPLEQALAPGGTTPSPASPSTPPVAPSEVPADPAPAPAGRAQPGGVVVRDASPGAAAPRRGADPVRLQVPSLGVDAAVDPVGVMDDGAMVVPAEVDRVGWYRYGPGVGAPEGNAVLAGHVDTVAGGPGALVDLRGVEVGAEVLVGDATGATTRYEVVSRERITKTDLPVETIFAREGSHRLVVITCGGDYLPGSRRYADNVVVTAVPVPVP</sequence>
<keyword evidence="1" id="KW-0378">Hydrolase</keyword>
<feature type="region of interest" description="Disordered" evidence="2">
    <location>
        <begin position="1"/>
        <end position="22"/>
    </location>
</feature>
<keyword evidence="3" id="KW-1133">Transmembrane helix</keyword>
<protein>
    <submittedName>
        <fullName evidence="4">Class F sortase</fullName>
    </submittedName>
</protein>
<dbReference type="Gene3D" id="2.40.260.10">
    <property type="entry name" value="Sortase"/>
    <property type="match status" value="1"/>
</dbReference>
<proteinExistence type="predicted"/>
<dbReference type="InterPro" id="IPR023365">
    <property type="entry name" value="Sortase_dom-sf"/>
</dbReference>
<feature type="region of interest" description="Disordered" evidence="2">
    <location>
        <begin position="58"/>
        <end position="119"/>
    </location>
</feature>
<feature type="compositionally biased region" description="Pro residues" evidence="2">
    <location>
        <begin position="71"/>
        <end position="80"/>
    </location>
</feature>
<dbReference type="EMBL" id="JBHRWW010000002">
    <property type="protein sequence ID" value="MFC3687554.1"/>
    <property type="molecule type" value="Genomic_DNA"/>
</dbReference>
<organism evidence="4 5">
    <name type="scientific">Aquipuribacter hungaricus</name>
    <dbReference type="NCBI Taxonomy" id="545624"/>
    <lineage>
        <taxon>Bacteria</taxon>
        <taxon>Bacillati</taxon>
        <taxon>Actinomycetota</taxon>
        <taxon>Actinomycetes</taxon>
        <taxon>Micrococcales</taxon>
        <taxon>Intrasporangiaceae</taxon>
        <taxon>Aquipuribacter</taxon>
    </lineage>
</organism>
<keyword evidence="3" id="KW-0812">Transmembrane</keyword>
<dbReference type="InterPro" id="IPR042001">
    <property type="entry name" value="Sortase_F"/>
</dbReference>
<evidence type="ECO:0000313" key="4">
    <source>
        <dbReference type="EMBL" id="MFC3687554.1"/>
    </source>
</evidence>
<feature type="compositionally biased region" description="Low complexity" evidence="2">
    <location>
        <begin position="81"/>
        <end position="114"/>
    </location>
</feature>